<keyword evidence="6" id="KW-0378">Hydrolase</keyword>
<dbReference type="SUPFAM" id="SSF56112">
    <property type="entry name" value="Protein kinase-like (PK-like)"/>
    <property type="match status" value="1"/>
</dbReference>
<dbReference type="PANTHER" id="PTHR44329">
    <property type="entry name" value="SERINE/THREONINE-PROTEIN KINASE TNNI3K-RELATED"/>
    <property type="match status" value="1"/>
</dbReference>
<dbReference type="OrthoDB" id="5961232at2759"/>
<evidence type="ECO:0000256" key="2">
    <source>
        <dbReference type="ARBA" id="ARBA00022840"/>
    </source>
</evidence>
<dbReference type="GO" id="GO:0004672">
    <property type="term" value="F:protein kinase activity"/>
    <property type="evidence" value="ECO:0007669"/>
    <property type="project" value="InterPro"/>
</dbReference>
<accession>A0A2B4R8C6</accession>
<dbReference type="EMBL" id="LSMT01000987">
    <property type="protein sequence ID" value="PFX13396.1"/>
    <property type="molecule type" value="Genomic_DNA"/>
</dbReference>
<evidence type="ECO:0000259" key="5">
    <source>
        <dbReference type="PROSITE" id="PS50011"/>
    </source>
</evidence>
<feature type="binding site" evidence="3">
    <location>
        <position position="350"/>
    </location>
    <ligand>
        <name>ATP</name>
        <dbReference type="ChEBI" id="CHEBI:30616"/>
    </ligand>
</feature>
<evidence type="ECO:0000313" key="6">
    <source>
        <dbReference type="EMBL" id="PFX13396.1"/>
    </source>
</evidence>
<feature type="domain" description="Protein kinase" evidence="5">
    <location>
        <begin position="323"/>
        <end position="563"/>
    </location>
</feature>
<protein>
    <submittedName>
        <fullName evidence="6">Ubiquitin carboxyl-terminal hydrolase CYLD</fullName>
    </submittedName>
</protein>
<gene>
    <name evidence="6" type="primary">CYLD</name>
    <name evidence="6" type="ORF">AWC38_SpisGene22519</name>
</gene>
<evidence type="ECO:0000256" key="1">
    <source>
        <dbReference type="ARBA" id="ARBA00022741"/>
    </source>
</evidence>
<organism evidence="6 7">
    <name type="scientific">Stylophora pistillata</name>
    <name type="common">Smooth cauliflower coral</name>
    <dbReference type="NCBI Taxonomy" id="50429"/>
    <lineage>
        <taxon>Eukaryota</taxon>
        <taxon>Metazoa</taxon>
        <taxon>Cnidaria</taxon>
        <taxon>Anthozoa</taxon>
        <taxon>Hexacorallia</taxon>
        <taxon>Scleractinia</taxon>
        <taxon>Astrocoeniina</taxon>
        <taxon>Pocilloporidae</taxon>
        <taxon>Stylophora</taxon>
    </lineage>
</organism>
<dbReference type="Gene3D" id="3.90.70.10">
    <property type="entry name" value="Cysteine proteinases"/>
    <property type="match status" value="1"/>
</dbReference>
<proteinExistence type="predicted"/>
<dbReference type="Gene3D" id="1.10.510.10">
    <property type="entry name" value="Transferase(Phosphotransferase) domain 1"/>
    <property type="match status" value="1"/>
</dbReference>
<sequence length="563" mass="63151">MSLSRKAMSTLMQVLRGEHKEHGLLATHLTSHQSPTLKEQGNHLDQGTHKSDGSVVTTKFVSDKKSSDTAEAMEVEAERHTSSKEPPEQPYAQSHTSTSPRDNLAVTGRTGGNGIMSVDNHYGLEVGSMVEVPVADGVARCGVIRWIGSIPEVKGKLVAGLELELEESACSDGTFSGGRYHKERYFTCPAGRGFFVLLEHCRPDSRFANSATTDVGLNAERDFASMPSPEVQGITEPPKTLEEKYCGLMHGLQGHHSSCYLDATLFSMFAFTIVFDTLLHRRRKDDDLEEYDKVQSVLRNCDELRDYQRQQSPEWVISRDHIQLTDKFLGKGGWGSVVEGKYCGCTVAVKQIHELILSPHNLKLFEREMDIASRCRHPCLLQFIGATNDEGNPLFVTELMETSLRTLLEQRALCEVEISLISLDVARALNYLHQKQPSPIIHRDISSANVLLWRQGEHWRGKVSDYGTANFIQQTMTVAPGAMIYSAPEAYTKNQTVKVDVYSFGVLLCEMCIREMPDPQKRVRQVTMVKNKLNRTLIRRCLESEPEARPSIQEIIDELEEPN</sequence>
<feature type="region of interest" description="Disordered" evidence="4">
    <location>
        <begin position="31"/>
        <end position="112"/>
    </location>
</feature>
<dbReference type="InterPro" id="IPR017441">
    <property type="entry name" value="Protein_kinase_ATP_BS"/>
</dbReference>
<reference evidence="7" key="1">
    <citation type="journal article" date="2017" name="bioRxiv">
        <title>Comparative analysis of the genomes of Stylophora pistillata and Acropora digitifera provides evidence for extensive differences between species of corals.</title>
        <authorList>
            <person name="Voolstra C.R."/>
            <person name="Li Y."/>
            <person name="Liew Y.J."/>
            <person name="Baumgarten S."/>
            <person name="Zoccola D."/>
            <person name="Flot J.-F."/>
            <person name="Tambutte S."/>
            <person name="Allemand D."/>
            <person name="Aranda M."/>
        </authorList>
    </citation>
    <scope>NUCLEOTIDE SEQUENCE [LARGE SCALE GENOMIC DNA]</scope>
</reference>
<dbReference type="InterPro" id="IPR008266">
    <property type="entry name" value="Tyr_kinase_AS"/>
</dbReference>
<evidence type="ECO:0000256" key="3">
    <source>
        <dbReference type="PROSITE-ProRule" id="PRU10141"/>
    </source>
</evidence>
<dbReference type="Gene3D" id="3.30.200.20">
    <property type="entry name" value="Phosphorylase Kinase, domain 1"/>
    <property type="match status" value="1"/>
</dbReference>
<feature type="compositionally biased region" description="Polar residues" evidence="4">
    <location>
        <begin position="91"/>
        <end position="101"/>
    </location>
</feature>
<dbReference type="Gene3D" id="2.30.30.190">
    <property type="entry name" value="CAP Gly-rich-like domain"/>
    <property type="match status" value="1"/>
</dbReference>
<dbReference type="InterPro" id="IPR036859">
    <property type="entry name" value="CAP-Gly_dom_sf"/>
</dbReference>
<comment type="caution">
    <text evidence="6">The sequence shown here is derived from an EMBL/GenBank/DDBJ whole genome shotgun (WGS) entry which is preliminary data.</text>
</comment>
<dbReference type="PROSITE" id="PS50011">
    <property type="entry name" value="PROTEIN_KINASE_DOM"/>
    <property type="match status" value="1"/>
</dbReference>
<dbReference type="GO" id="GO:0005524">
    <property type="term" value="F:ATP binding"/>
    <property type="evidence" value="ECO:0007669"/>
    <property type="project" value="UniProtKB-UniRule"/>
</dbReference>
<dbReference type="PANTHER" id="PTHR44329:SF298">
    <property type="entry name" value="MIXED LINEAGE KINASE DOMAIN-LIKE PROTEIN"/>
    <property type="match status" value="1"/>
</dbReference>
<dbReference type="Pfam" id="PF00069">
    <property type="entry name" value="Pkinase"/>
    <property type="match status" value="1"/>
</dbReference>
<keyword evidence="7" id="KW-1185">Reference proteome</keyword>
<dbReference type="GO" id="GO:0097527">
    <property type="term" value="P:necroptotic signaling pathway"/>
    <property type="evidence" value="ECO:0007669"/>
    <property type="project" value="TreeGrafter"/>
</dbReference>
<dbReference type="SMART" id="SM01052">
    <property type="entry name" value="CAP_GLY"/>
    <property type="match status" value="1"/>
</dbReference>
<dbReference type="Proteomes" id="UP000225706">
    <property type="component" value="Unassembled WGS sequence"/>
</dbReference>
<feature type="compositionally biased region" description="Basic and acidic residues" evidence="4">
    <location>
        <begin position="76"/>
        <end position="87"/>
    </location>
</feature>
<evidence type="ECO:0000256" key="4">
    <source>
        <dbReference type="SAM" id="MobiDB-lite"/>
    </source>
</evidence>
<dbReference type="Pfam" id="PF01302">
    <property type="entry name" value="CAP_GLY"/>
    <property type="match status" value="1"/>
</dbReference>
<dbReference type="InterPro" id="IPR011009">
    <property type="entry name" value="Kinase-like_dom_sf"/>
</dbReference>
<feature type="compositionally biased region" description="Basic and acidic residues" evidence="4">
    <location>
        <begin position="40"/>
        <end position="52"/>
    </location>
</feature>
<dbReference type="InterPro" id="IPR051681">
    <property type="entry name" value="Ser/Thr_Kinases-Pseudokinases"/>
</dbReference>
<keyword evidence="1 3" id="KW-0547">Nucleotide-binding</keyword>
<dbReference type="STRING" id="50429.A0A2B4R8C6"/>
<dbReference type="PROSITE" id="PS00107">
    <property type="entry name" value="PROTEIN_KINASE_ATP"/>
    <property type="match status" value="1"/>
</dbReference>
<dbReference type="SUPFAM" id="SSF74924">
    <property type="entry name" value="Cap-Gly domain"/>
    <property type="match status" value="1"/>
</dbReference>
<name>A0A2B4R8C6_STYPI</name>
<dbReference type="PROSITE" id="PS00109">
    <property type="entry name" value="PROTEIN_KINASE_TYR"/>
    <property type="match status" value="1"/>
</dbReference>
<dbReference type="InterPro" id="IPR000719">
    <property type="entry name" value="Prot_kinase_dom"/>
</dbReference>
<dbReference type="AlphaFoldDB" id="A0A2B4R8C6"/>
<dbReference type="GO" id="GO:0016787">
    <property type="term" value="F:hydrolase activity"/>
    <property type="evidence" value="ECO:0007669"/>
    <property type="project" value="UniProtKB-KW"/>
</dbReference>
<dbReference type="InterPro" id="IPR000938">
    <property type="entry name" value="CAP-Gly_domain"/>
</dbReference>
<keyword evidence="2 3" id="KW-0067">ATP-binding</keyword>
<evidence type="ECO:0000313" key="7">
    <source>
        <dbReference type="Proteomes" id="UP000225706"/>
    </source>
</evidence>